<dbReference type="AlphaFoldDB" id="A0A3B1DII9"/>
<dbReference type="InterPro" id="IPR038695">
    <property type="entry name" value="Saro_0823-like_sf"/>
</dbReference>
<reference evidence="1" key="1">
    <citation type="submission" date="2018-06" db="EMBL/GenBank/DDBJ databases">
        <authorList>
            <person name="Zhirakovskaya E."/>
        </authorList>
    </citation>
    <scope>NUCLEOTIDE SEQUENCE</scope>
</reference>
<dbReference type="PANTHER" id="PTHR37953">
    <property type="entry name" value="UPF0127 PROTEIN MJ1496"/>
    <property type="match status" value="1"/>
</dbReference>
<evidence type="ECO:0000313" key="1">
    <source>
        <dbReference type="EMBL" id="VAX35894.1"/>
    </source>
</evidence>
<proteinExistence type="predicted"/>
<evidence type="ECO:0008006" key="2">
    <source>
        <dbReference type="Google" id="ProtNLM"/>
    </source>
</evidence>
<dbReference type="Pfam" id="PF02643">
    <property type="entry name" value="DUF192"/>
    <property type="match status" value="1"/>
</dbReference>
<accession>A0A3B1DII9</accession>
<dbReference type="Gene3D" id="2.60.120.1140">
    <property type="entry name" value="Protein of unknown function DUF192"/>
    <property type="match status" value="1"/>
</dbReference>
<dbReference type="PANTHER" id="PTHR37953:SF1">
    <property type="entry name" value="UPF0127 PROTEIN MJ1496"/>
    <property type="match status" value="1"/>
</dbReference>
<dbReference type="InterPro" id="IPR003795">
    <property type="entry name" value="DUF192"/>
</dbReference>
<protein>
    <recommendedName>
        <fullName evidence="2">DUF192 domain-containing protein</fullName>
    </recommendedName>
</protein>
<dbReference type="EMBL" id="UOGJ01000075">
    <property type="protein sequence ID" value="VAX35894.1"/>
    <property type="molecule type" value="Genomic_DNA"/>
</dbReference>
<sequence length="142" mass="16491">MIKNFLIIFLVFMSLSCLPQTQVHNQICFNDTCIDIELAQTPEEHSRGLQGRKFLKNNEGMLFIFSDSQYRSFWMKDTFISLDILWLDEELRILHIEQNVQPCQSDPCPIYGPPYKAKYVLEINAAEAERLGFQLGLQASLK</sequence>
<gene>
    <name evidence="1" type="ORF">MNBD_UNCLBAC01-1109</name>
</gene>
<name>A0A3B1DII9_9ZZZZ</name>
<dbReference type="PROSITE" id="PS51257">
    <property type="entry name" value="PROKAR_LIPOPROTEIN"/>
    <property type="match status" value="1"/>
</dbReference>
<organism evidence="1">
    <name type="scientific">hydrothermal vent metagenome</name>
    <dbReference type="NCBI Taxonomy" id="652676"/>
    <lineage>
        <taxon>unclassified sequences</taxon>
        <taxon>metagenomes</taxon>
        <taxon>ecological metagenomes</taxon>
    </lineage>
</organism>